<feature type="transmembrane region" description="Helical" evidence="8">
    <location>
        <begin position="96"/>
        <end position="116"/>
    </location>
</feature>
<comment type="caution">
    <text evidence="9">The sequence shown here is derived from an EMBL/GenBank/DDBJ whole genome shotgun (WGS) entry which is preliminary data.</text>
</comment>
<keyword evidence="6 8" id="KW-1133">Transmembrane helix</keyword>
<feature type="transmembrane region" description="Helical" evidence="8">
    <location>
        <begin position="269"/>
        <end position="289"/>
    </location>
</feature>
<evidence type="ECO:0000256" key="2">
    <source>
        <dbReference type="ARBA" id="ARBA00022475"/>
    </source>
</evidence>
<reference evidence="9 10" key="1">
    <citation type="journal article" date="2015" name="Nature">
        <title>rRNA introns, odd ribosomes, and small enigmatic genomes across a large radiation of phyla.</title>
        <authorList>
            <person name="Brown C.T."/>
            <person name="Hug L.A."/>
            <person name="Thomas B.C."/>
            <person name="Sharon I."/>
            <person name="Castelle C.J."/>
            <person name="Singh A."/>
            <person name="Wilkins M.J."/>
            <person name="Williams K.H."/>
            <person name="Banfield J.F."/>
        </authorList>
    </citation>
    <scope>NUCLEOTIDE SEQUENCE [LARGE SCALE GENOMIC DNA]</scope>
</reference>
<proteinExistence type="predicted"/>
<feature type="transmembrane region" description="Helical" evidence="8">
    <location>
        <begin position="343"/>
        <end position="360"/>
    </location>
</feature>
<feature type="non-terminal residue" evidence="9">
    <location>
        <position position="1"/>
    </location>
</feature>
<dbReference type="InterPro" id="IPR050297">
    <property type="entry name" value="LipidA_mod_glycosyltrf_83"/>
</dbReference>
<evidence type="ECO:0000256" key="4">
    <source>
        <dbReference type="ARBA" id="ARBA00022679"/>
    </source>
</evidence>
<keyword evidence="3" id="KW-0328">Glycosyltransferase</keyword>
<dbReference type="GO" id="GO:0016763">
    <property type="term" value="F:pentosyltransferase activity"/>
    <property type="evidence" value="ECO:0007669"/>
    <property type="project" value="TreeGrafter"/>
</dbReference>
<dbReference type="Proteomes" id="UP000034565">
    <property type="component" value="Unassembled WGS sequence"/>
</dbReference>
<feature type="transmembrane region" description="Helical" evidence="8">
    <location>
        <begin position="206"/>
        <end position="224"/>
    </location>
</feature>
<comment type="subcellular location">
    <subcellularLocation>
        <location evidence="1">Cell membrane</location>
        <topology evidence="1">Multi-pass membrane protein</topology>
    </subcellularLocation>
</comment>
<keyword evidence="5 8" id="KW-0812">Transmembrane</keyword>
<feature type="transmembrane region" description="Helical" evidence="8">
    <location>
        <begin position="296"/>
        <end position="314"/>
    </location>
</feature>
<sequence length="462" mass="53487">RIFGWLAWIVLKLPHVYLPPSRMGKEKFLLILVLILGLILRLVKLDQGFWLDEASQAQQSSLSLTQIWSGRAGDFHPPLFYVLAHFWLQFGRSETWLRLLPVSFGILNIIALYFFAKHIHPRLGLPAAFLLAINPFHIYYSQEFRMYSLLTFLGTLSMPAFYKKHWSLFLLNALLLYTHYAGIILILAQFVYVIVFDRKYLRTSTFHFLLSVALFLPWLPQFFAQFQSGTGIDTYLPGWRNLLTLSPLKAIPLILFKFVAGRIDLLPRWIYAVYIVFVLAVTAAGVVLARGKRRLLYTWLGVPIVASLVISFVIPQTQPFRLIFTLPALVLLLAEAVLRWPRTFLTLLIYIAIVGNYTYFTRPRLQREQWRQALEFIRIQPAPMVVKFPGAFAPMTWYAPDLPVITASSFPTAKLSDFYLFQYLTGLTDPQYKIDSQIQASGYTLQKRYNFEGVGFIDYYHK</sequence>
<keyword evidence="7 8" id="KW-0472">Membrane</keyword>
<dbReference type="GO" id="GO:0009103">
    <property type="term" value="P:lipopolysaccharide biosynthetic process"/>
    <property type="evidence" value="ECO:0007669"/>
    <property type="project" value="UniProtKB-ARBA"/>
</dbReference>
<evidence type="ECO:0000256" key="5">
    <source>
        <dbReference type="ARBA" id="ARBA00022692"/>
    </source>
</evidence>
<accession>A0A0G1SI41</accession>
<evidence type="ECO:0000256" key="1">
    <source>
        <dbReference type="ARBA" id="ARBA00004651"/>
    </source>
</evidence>
<dbReference type="GO" id="GO:0005886">
    <property type="term" value="C:plasma membrane"/>
    <property type="evidence" value="ECO:0007669"/>
    <property type="project" value="UniProtKB-SubCell"/>
</dbReference>
<dbReference type="AlphaFoldDB" id="A0A0G1SI41"/>
<dbReference type="PANTHER" id="PTHR33908">
    <property type="entry name" value="MANNOSYLTRANSFERASE YKCB-RELATED"/>
    <property type="match status" value="1"/>
</dbReference>
<evidence type="ECO:0000256" key="6">
    <source>
        <dbReference type="ARBA" id="ARBA00022989"/>
    </source>
</evidence>
<evidence type="ECO:0000313" key="9">
    <source>
        <dbReference type="EMBL" id="KKU69094.1"/>
    </source>
</evidence>
<name>A0A0G1SI41_9BACT</name>
<feature type="transmembrane region" description="Helical" evidence="8">
    <location>
        <begin position="123"/>
        <end position="140"/>
    </location>
</feature>
<organism evidence="9 10">
    <name type="scientific">Candidatus Amesbacteria bacterium GW2011_GWA1_47_20</name>
    <dbReference type="NCBI Taxonomy" id="1618354"/>
    <lineage>
        <taxon>Bacteria</taxon>
        <taxon>Candidatus Amesiibacteriota</taxon>
    </lineage>
</organism>
<evidence type="ECO:0000256" key="8">
    <source>
        <dbReference type="SAM" id="Phobius"/>
    </source>
</evidence>
<protein>
    <submittedName>
        <fullName evidence="9">Glycosyl transferase family 39</fullName>
    </submittedName>
</protein>
<dbReference type="PANTHER" id="PTHR33908:SF11">
    <property type="entry name" value="MEMBRANE PROTEIN"/>
    <property type="match status" value="1"/>
</dbReference>
<keyword evidence="4 9" id="KW-0808">Transferase</keyword>
<gene>
    <name evidence="9" type="ORF">UX92_C0015G0001</name>
</gene>
<feature type="transmembrane region" description="Helical" evidence="8">
    <location>
        <begin position="28"/>
        <end position="45"/>
    </location>
</feature>
<evidence type="ECO:0000256" key="3">
    <source>
        <dbReference type="ARBA" id="ARBA00022676"/>
    </source>
</evidence>
<feature type="transmembrane region" description="Helical" evidence="8">
    <location>
        <begin position="174"/>
        <end position="194"/>
    </location>
</feature>
<keyword evidence="2" id="KW-1003">Cell membrane</keyword>
<dbReference type="EMBL" id="LCOA01000015">
    <property type="protein sequence ID" value="KKU69094.1"/>
    <property type="molecule type" value="Genomic_DNA"/>
</dbReference>
<evidence type="ECO:0000256" key="7">
    <source>
        <dbReference type="ARBA" id="ARBA00023136"/>
    </source>
</evidence>
<evidence type="ECO:0000313" key="10">
    <source>
        <dbReference type="Proteomes" id="UP000034565"/>
    </source>
</evidence>